<dbReference type="PROSITE" id="PS00028">
    <property type="entry name" value="ZINC_FINGER_C2H2_1"/>
    <property type="match status" value="2"/>
</dbReference>
<dbReference type="Proteomes" id="UP000094285">
    <property type="component" value="Unassembled WGS sequence"/>
</dbReference>
<dbReference type="STRING" id="984487.A0A1E4SD09"/>
<dbReference type="SMART" id="SM00355">
    <property type="entry name" value="ZnF_C2H2"/>
    <property type="match status" value="3"/>
</dbReference>
<evidence type="ECO:0000313" key="4">
    <source>
        <dbReference type="Proteomes" id="UP000094285"/>
    </source>
</evidence>
<dbReference type="GO" id="GO:0008270">
    <property type="term" value="F:zinc ion binding"/>
    <property type="evidence" value="ECO:0007669"/>
    <property type="project" value="UniProtKB-KW"/>
</dbReference>
<evidence type="ECO:0000256" key="1">
    <source>
        <dbReference type="PROSITE-ProRule" id="PRU00042"/>
    </source>
</evidence>
<keyword evidence="1" id="KW-0862">Zinc</keyword>
<evidence type="ECO:0000259" key="2">
    <source>
        <dbReference type="PROSITE" id="PS50157"/>
    </source>
</evidence>
<evidence type="ECO:0000313" key="3">
    <source>
        <dbReference type="EMBL" id="ODV77404.1"/>
    </source>
</evidence>
<dbReference type="GeneID" id="30982511"/>
<dbReference type="AlphaFoldDB" id="A0A1E4SD09"/>
<dbReference type="OrthoDB" id="3214149at2759"/>
<keyword evidence="1" id="KW-0479">Metal-binding</keyword>
<dbReference type="InterPro" id="IPR036236">
    <property type="entry name" value="Znf_C2H2_sf"/>
</dbReference>
<dbReference type="PROSITE" id="PS50157">
    <property type="entry name" value="ZINC_FINGER_C2H2_2"/>
    <property type="match status" value="1"/>
</dbReference>
<protein>
    <recommendedName>
        <fullName evidence="2">C2H2-type domain-containing protein</fullName>
    </recommendedName>
</protein>
<gene>
    <name evidence="3" type="ORF">CANTADRAFT_308060</name>
</gene>
<accession>A0A1E4SD09</accession>
<keyword evidence="1" id="KW-0863">Zinc-finger</keyword>
<dbReference type="RefSeq" id="XP_020062526.1">
    <property type="nucleotide sequence ID" value="XM_020208374.1"/>
</dbReference>
<sequence>MSQAELSQSAAVAPSITPGTSTWKCHWNSCPGVFANTPSLVSHLESSHLSLEDEAKCKWTGCEKYGVEQESKDTLRIHCQSHIFEELACPLPECDERFSRPDQLAKHVKSVHELQTLREAVYKAKSVENKSEGELLKIIEQNYELKSPWWFGNKFVGVLNGVAGTEDHEDSTKKRKLAESTEVPVRTLYKLPLDFKQHKVASLRYKNFVENKSLLFGPGLAPTHNMNIIRRQKLWERLERSGGEEDDQEEELALYNQQFHDHIEKDSDGIKRQYKKLHTESLEHANVDELKRVYTQMENQLHTANRINQIVSEQLEKCVQEKRQLWLINQLLVDANVELGIPPEESQTPQRVIRDKYDEELLNR</sequence>
<dbReference type="InterPro" id="IPR013087">
    <property type="entry name" value="Znf_C2H2_type"/>
</dbReference>
<feature type="domain" description="C2H2-type" evidence="2">
    <location>
        <begin position="87"/>
        <end position="112"/>
    </location>
</feature>
<name>A0A1E4SD09_9ASCO</name>
<reference evidence="4" key="1">
    <citation type="submission" date="2016-05" db="EMBL/GenBank/DDBJ databases">
        <title>Comparative genomics of biotechnologically important yeasts.</title>
        <authorList>
            <consortium name="DOE Joint Genome Institute"/>
            <person name="Riley R."/>
            <person name="Haridas S."/>
            <person name="Wolfe K.H."/>
            <person name="Lopes M.R."/>
            <person name="Hittinger C.T."/>
            <person name="Goker M."/>
            <person name="Salamov A."/>
            <person name="Wisecaver J."/>
            <person name="Long T.M."/>
            <person name="Aerts A.L."/>
            <person name="Barry K."/>
            <person name="Choi C."/>
            <person name="Clum A."/>
            <person name="Coughlan A.Y."/>
            <person name="Deshpande S."/>
            <person name="Douglass A.P."/>
            <person name="Hanson S.J."/>
            <person name="Klenk H.-P."/>
            <person name="Labutti K."/>
            <person name="Lapidus A."/>
            <person name="Lindquist E."/>
            <person name="Lipzen A."/>
            <person name="Meier-Kolthoff J.P."/>
            <person name="Ohm R.A."/>
            <person name="Otillar R.P."/>
            <person name="Pangilinan J."/>
            <person name="Peng Y."/>
            <person name="Rokas A."/>
            <person name="Rosa C.A."/>
            <person name="Scheuner C."/>
            <person name="Sibirny A.A."/>
            <person name="Slot J.C."/>
            <person name="Stielow J.B."/>
            <person name="Sun H."/>
            <person name="Kurtzman C.P."/>
            <person name="Blackwell M."/>
            <person name="Grigoriev I.V."/>
            <person name="Jeffries T.W."/>
        </authorList>
    </citation>
    <scope>NUCLEOTIDE SEQUENCE [LARGE SCALE GENOMIC DNA]</scope>
    <source>
        <strain evidence="4">NRRL Y-17324</strain>
    </source>
</reference>
<keyword evidence="4" id="KW-1185">Reference proteome</keyword>
<organism evidence="3 4">
    <name type="scientific">Suhomyces tanzawaensis NRRL Y-17324</name>
    <dbReference type="NCBI Taxonomy" id="984487"/>
    <lineage>
        <taxon>Eukaryota</taxon>
        <taxon>Fungi</taxon>
        <taxon>Dikarya</taxon>
        <taxon>Ascomycota</taxon>
        <taxon>Saccharomycotina</taxon>
        <taxon>Pichiomycetes</taxon>
        <taxon>Debaryomycetaceae</taxon>
        <taxon>Suhomyces</taxon>
    </lineage>
</organism>
<dbReference type="SUPFAM" id="SSF57667">
    <property type="entry name" value="beta-beta-alpha zinc fingers"/>
    <property type="match status" value="1"/>
</dbReference>
<proteinExistence type="predicted"/>
<dbReference type="EMBL" id="KV453915">
    <property type="protein sequence ID" value="ODV77404.1"/>
    <property type="molecule type" value="Genomic_DNA"/>
</dbReference>
<dbReference type="Gene3D" id="3.30.160.60">
    <property type="entry name" value="Classic Zinc Finger"/>
    <property type="match status" value="2"/>
</dbReference>